<dbReference type="Pfam" id="PF14450">
    <property type="entry name" value="FtsA"/>
    <property type="match status" value="1"/>
</dbReference>
<sequence length="409" mass="44348">MMSRKEHYIVGLDIGTSKVCALIGELREDGILSVIGYGTVESKGVSRGVVVAMEPVIECIKKAVGDAELMSGVSIEKVFVGISGSHIIGFNSRGVITVSSQGRKVTRDDINRVLEASKNISIPQDKYLLHVIPQEFIVDDHPSIIDPMSMLCSKLEVNAHIVTCSNIALRNLVECVNRAGIPKVVPVLEQLAGSIGVLREDEKKLGVALIDIGGGTSSLAVFDNGSLWHTFVLPMGGNNFTNDISIGVRTSLEEAERIKKKYASASPTFVSEDETIEIQTVGGATRKVLSKQIINEIVKPRAEEIFVKIKDELRRVDLYQYLTAGIVITGGGALLEGMADMAQAIFDLNVRIGKPYGAEGLNDVIDNPVFASSVGLVKHGSESLKLGEKYDLDKSWLKRVVNKIIMIFE</sequence>
<dbReference type="PANTHER" id="PTHR32432">
    <property type="entry name" value="CELL DIVISION PROTEIN FTSA-RELATED"/>
    <property type="match status" value="1"/>
</dbReference>
<dbReference type="GO" id="GO:0043093">
    <property type="term" value="P:FtsZ-dependent cytokinesis"/>
    <property type="evidence" value="ECO:0007669"/>
    <property type="project" value="UniProtKB-UniRule"/>
</dbReference>
<keyword evidence="3 5" id="KW-0472">Membrane</keyword>
<dbReference type="InterPro" id="IPR020823">
    <property type="entry name" value="Cell_div_FtsA"/>
</dbReference>
<dbReference type="EMBL" id="MFGW01000180">
    <property type="protein sequence ID" value="OGF62368.1"/>
    <property type="molecule type" value="Genomic_DNA"/>
</dbReference>
<comment type="subcellular location">
    <subcellularLocation>
        <location evidence="5">Cell membrane</location>
        <topology evidence="5">Peripheral membrane protein</topology>
        <orientation evidence="5">Cytoplasmic side</orientation>
    </subcellularLocation>
    <text evidence="5">Localizes to the Z ring in an FtsZ-dependent manner. Targeted to the membrane through a conserved C-terminal amphipathic helix.</text>
</comment>
<dbReference type="Gene3D" id="3.30.420.40">
    <property type="match status" value="2"/>
</dbReference>
<reference evidence="8 9" key="1">
    <citation type="journal article" date="2016" name="Nat. Commun.">
        <title>Thousands of microbial genomes shed light on interconnected biogeochemical processes in an aquifer system.</title>
        <authorList>
            <person name="Anantharaman K."/>
            <person name="Brown C.T."/>
            <person name="Hug L.A."/>
            <person name="Sharon I."/>
            <person name="Castelle C.J."/>
            <person name="Probst A.J."/>
            <person name="Thomas B.C."/>
            <person name="Singh A."/>
            <person name="Wilkins M.J."/>
            <person name="Karaoz U."/>
            <person name="Brodie E.L."/>
            <person name="Williams K.H."/>
            <person name="Hubbard S.S."/>
            <person name="Banfield J.F."/>
        </authorList>
    </citation>
    <scope>NUCLEOTIDE SEQUENCE [LARGE SCALE GENOMIC DNA]</scope>
</reference>
<dbReference type="AlphaFoldDB" id="A0A1F5VGI6"/>
<evidence type="ECO:0000256" key="2">
    <source>
        <dbReference type="ARBA" id="ARBA00022618"/>
    </source>
</evidence>
<dbReference type="Proteomes" id="UP000178943">
    <property type="component" value="Unassembled WGS sequence"/>
</dbReference>
<evidence type="ECO:0000256" key="6">
    <source>
        <dbReference type="PIRNR" id="PIRNR003101"/>
    </source>
</evidence>
<dbReference type="InterPro" id="IPR050696">
    <property type="entry name" value="FtsA/MreB"/>
</dbReference>
<evidence type="ECO:0000259" key="7">
    <source>
        <dbReference type="SMART" id="SM00842"/>
    </source>
</evidence>
<dbReference type="NCBIfam" id="TIGR01174">
    <property type="entry name" value="ftsA"/>
    <property type="match status" value="1"/>
</dbReference>
<keyword evidence="2 5" id="KW-0132">Cell division</keyword>
<dbReference type="HAMAP" id="MF_02033">
    <property type="entry name" value="FtsA"/>
    <property type="match status" value="1"/>
</dbReference>
<dbReference type="STRING" id="1817863.A2Y62_17110"/>
<dbReference type="GO" id="GO:0032153">
    <property type="term" value="C:cell division site"/>
    <property type="evidence" value="ECO:0007669"/>
    <property type="project" value="UniProtKB-UniRule"/>
</dbReference>
<accession>A0A1F5VGI6</accession>
<organism evidence="8 9">
    <name type="scientific">Candidatus Fischerbacteria bacterium RBG_13_37_8</name>
    <dbReference type="NCBI Taxonomy" id="1817863"/>
    <lineage>
        <taxon>Bacteria</taxon>
        <taxon>Candidatus Fischeribacteriota</taxon>
    </lineage>
</organism>
<dbReference type="PANTHER" id="PTHR32432:SF4">
    <property type="entry name" value="CELL DIVISION PROTEIN FTSA"/>
    <property type="match status" value="1"/>
</dbReference>
<dbReference type="Pfam" id="PF02491">
    <property type="entry name" value="SHS2_FTSA"/>
    <property type="match status" value="1"/>
</dbReference>
<comment type="caution">
    <text evidence="8">The sequence shown here is derived from an EMBL/GenBank/DDBJ whole genome shotgun (WGS) entry which is preliminary data.</text>
</comment>
<evidence type="ECO:0000256" key="1">
    <source>
        <dbReference type="ARBA" id="ARBA00022475"/>
    </source>
</evidence>
<dbReference type="SUPFAM" id="SSF53067">
    <property type="entry name" value="Actin-like ATPase domain"/>
    <property type="match status" value="2"/>
</dbReference>
<name>A0A1F5VGI6_9BACT</name>
<comment type="function">
    <text evidence="5 6">Cell division protein that is involved in the assembly of the Z ring. May serve as a membrane anchor for the Z ring.</text>
</comment>
<keyword evidence="1 5" id="KW-1003">Cell membrane</keyword>
<dbReference type="Gene3D" id="3.30.1490.110">
    <property type="match status" value="1"/>
</dbReference>
<comment type="similarity">
    <text evidence="5 6">Belongs to the FtsA/MreB family.</text>
</comment>
<evidence type="ECO:0000313" key="9">
    <source>
        <dbReference type="Proteomes" id="UP000178943"/>
    </source>
</evidence>
<evidence type="ECO:0000256" key="3">
    <source>
        <dbReference type="ARBA" id="ARBA00023136"/>
    </source>
</evidence>
<dbReference type="SMART" id="SM00842">
    <property type="entry name" value="FtsA"/>
    <property type="match status" value="1"/>
</dbReference>
<evidence type="ECO:0000313" key="8">
    <source>
        <dbReference type="EMBL" id="OGF62368.1"/>
    </source>
</evidence>
<protein>
    <recommendedName>
        <fullName evidence="5 6">Cell division protein FtsA</fullName>
    </recommendedName>
</protein>
<dbReference type="GO" id="GO:0009898">
    <property type="term" value="C:cytoplasmic side of plasma membrane"/>
    <property type="evidence" value="ECO:0007669"/>
    <property type="project" value="UniProtKB-UniRule"/>
</dbReference>
<dbReference type="InterPro" id="IPR043129">
    <property type="entry name" value="ATPase_NBD"/>
</dbReference>
<dbReference type="CDD" id="cd24048">
    <property type="entry name" value="ASKHA_NBD_FtsA"/>
    <property type="match status" value="1"/>
</dbReference>
<dbReference type="InterPro" id="IPR003494">
    <property type="entry name" value="SHS2_FtsA"/>
</dbReference>
<comment type="subunit">
    <text evidence="5">Self-interacts. Interacts with FtsZ.</text>
</comment>
<proteinExistence type="inferred from homology"/>
<keyword evidence="4 5" id="KW-0131">Cell cycle</keyword>
<evidence type="ECO:0000256" key="5">
    <source>
        <dbReference type="HAMAP-Rule" id="MF_02033"/>
    </source>
</evidence>
<evidence type="ECO:0000256" key="4">
    <source>
        <dbReference type="ARBA" id="ARBA00023306"/>
    </source>
</evidence>
<feature type="domain" description="SHS2" evidence="7">
    <location>
        <begin position="9"/>
        <end position="197"/>
    </location>
</feature>
<gene>
    <name evidence="5" type="primary">ftsA</name>
    <name evidence="8" type="ORF">A2Y62_17110</name>
</gene>
<dbReference type="PIRSF" id="PIRSF003101">
    <property type="entry name" value="FtsA"/>
    <property type="match status" value="1"/>
</dbReference>